<evidence type="ECO:0000259" key="9">
    <source>
        <dbReference type="Pfam" id="PF07992"/>
    </source>
</evidence>
<dbReference type="InterPro" id="IPR050097">
    <property type="entry name" value="Ferredoxin-NADP_redctase_2"/>
</dbReference>
<dbReference type="Proteomes" id="UP001529340">
    <property type="component" value="Unassembled WGS sequence"/>
</dbReference>
<organism evidence="10 11">
    <name type="scientific">Amedibacillus dolichus</name>
    <dbReference type="NCBI Taxonomy" id="31971"/>
    <lineage>
        <taxon>Bacteria</taxon>
        <taxon>Bacillati</taxon>
        <taxon>Bacillota</taxon>
        <taxon>Erysipelotrichia</taxon>
        <taxon>Erysipelotrichales</taxon>
        <taxon>Erysipelotrichaceae</taxon>
        <taxon>Amedibacillus</taxon>
    </lineage>
</organism>
<dbReference type="EC" id="1.8.1.9" evidence="7"/>
<dbReference type="RefSeq" id="WP_289607634.1">
    <property type="nucleotide sequence ID" value="NZ_JAUDCG010000020.1"/>
</dbReference>
<evidence type="ECO:0000256" key="3">
    <source>
        <dbReference type="ARBA" id="ARBA00022827"/>
    </source>
</evidence>
<proteinExistence type="inferred from homology"/>
<keyword evidence="2 7" id="KW-0285">Flavoprotein</keyword>
<dbReference type="PRINTS" id="PR00368">
    <property type="entry name" value="FADPNR"/>
</dbReference>
<dbReference type="InterPro" id="IPR005982">
    <property type="entry name" value="Thioredox_Rdtase"/>
</dbReference>
<dbReference type="Pfam" id="PF07992">
    <property type="entry name" value="Pyr_redox_2"/>
    <property type="match status" value="1"/>
</dbReference>
<dbReference type="PROSITE" id="PS00573">
    <property type="entry name" value="PYRIDINE_REDOX_2"/>
    <property type="match status" value="1"/>
</dbReference>
<keyword evidence="5" id="KW-1015">Disulfide bond</keyword>
<evidence type="ECO:0000256" key="1">
    <source>
        <dbReference type="ARBA" id="ARBA00009333"/>
    </source>
</evidence>
<dbReference type="InterPro" id="IPR036188">
    <property type="entry name" value="FAD/NAD-bd_sf"/>
</dbReference>
<comment type="caution">
    <text evidence="10">The sequence shown here is derived from an EMBL/GenBank/DDBJ whole genome shotgun (WGS) entry which is preliminary data.</text>
</comment>
<keyword evidence="8" id="KW-0521">NADP</keyword>
<evidence type="ECO:0000256" key="5">
    <source>
        <dbReference type="ARBA" id="ARBA00023157"/>
    </source>
</evidence>
<evidence type="ECO:0000256" key="7">
    <source>
        <dbReference type="RuleBase" id="RU003880"/>
    </source>
</evidence>
<dbReference type="NCBIfam" id="TIGR01292">
    <property type="entry name" value="TRX_reduct"/>
    <property type="match status" value="1"/>
</dbReference>
<comment type="subunit">
    <text evidence="7">Homodimer.</text>
</comment>
<dbReference type="PRINTS" id="PR00469">
    <property type="entry name" value="PNDRDTASEII"/>
</dbReference>
<accession>A0ABT7UC06</accession>
<evidence type="ECO:0000313" key="11">
    <source>
        <dbReference type="Proteomes" id="UP001529340"/>
    </source>
</evidence>
<evidence type="ECO:0000313" key="10">
    <source>
        <dbReference type="EMBL" id="MDM8157172.1"/>
    </source>
</evidence>
<sequence>MERSYDLIIIGAGPGGMTAAIYGSRAGLSTLILEMGAPGGKLIKTNEISNWPGIQKVNGAELASQMFAHATSFGAEYAYGEVTSIQVDGDEKRVVCSDGTIYTGKAVIIASGTVERMLGIPGEAENVGRGVSYCAVCDGAFFRDQEVAVIGGGNSALEEALYLTQFAKKVTIVIRRDVFRAEAHVQQQVEQNERITIIRRHVPKQILDDGNRVIGLVIEDVESKETTTLPVAGVFPYVGADPAVSFLNGLDICDERGYLLVDEHNETKIKGIYGVGDVVAKPLRQVVTAAGDGANAAQHAFHAIKGI</sequence>
<dbReference type="InterPro" id="IPR008255">
    <property type="entry name" value="Pyr_nucl-diS_OxRdtase_2_AS"/>
</dbReference>
<name>A0ABT7UC06_9FIRM</name>
<keyword evidence="4 7" id="KW-0560">Oxidoreductase</keyword>
<dbReference type="Gene3D" id="3.50.50.60">
    <property type="entry name" value="FAD/NAD(P)-binding domain"/>
    <property type="match status" value="2"/>
</dbReference>
<dbReference type="InterPro" id="IPR023753">
    <property type="entry name" value="FAD/NAD-binding_dom"/>
</dbReference>
<reference evidence="10 11" key="3">
    <citation type="submission" date="2023-06" db="EMBL/GenBank/DDBJ databases">
        <authorList>
            <person name="Zeman M."/>
            <person name="Kubasova T."/>
            <person name="Jahodarova E."/>
            <person name="Nykrynova M."/>
            <person name="Rychlik I."/>
        </authorList>
    </citation>
    <scope>NUCLEOTIDE SEQUENCE [LARGE SCALE GENOMIC DNA]</scope>
    <source>
        <strain evidence="10 11">ET39</strain>
    </source>
</reference>
<protein>
    <recommendedName>
        <fullName evidence="7">Thioredoxin reductase</fullName>
        <ecNumber evidence="7">1.8.1.9</ecNumber>
    </recommendedName>
</protein>
<evidence type="ECO:0000256" key="8">
    <source>
        <dbReference type="RuleBase" id="RU003881"/>
    </source>
</evidence>
<keyword evidence="6 7" id="KW-0676">Redox-active center</keyword>
<comment type="similarity">
    <text evidence="1 7">Belongs to the class-II pyridine nucleotide-disulfide oxidoreductase family.</text>
</comment>
<gene>
    <name evidence="10" type="primary">trxB</name>
    <name evidence="10" type="ORF">QUV96_05900</name>
</gene>
<dbReference type="EMBL" id="JAUDCG010000020">
    <property type="protein sequence ID" value="MDM8157172.1"/>
    <property type="molecule type" value="Genomic_DNA"/>
</dbReference>
<keyword evidence="3 7" id="KW-0274">FAD</keyword>
<keyword evidence="11" id="KW-1185">Reference proteome</keyword>
<evidence type="ECO:0000256" key="6">
    <source>
        <dbReference type="ARBA" id="ARBA00023284"/>
    </source>
</evidence>
<dbReference type="PANTHER" id="PTHR48105">
    <property type="entry name" value="THIOREDOXIN REDUCTASE 1-RELATED-RELATED"/>
    <property type="match status" value="1"/>
</dbReference>
<evidence type="ECO:0000256" key="2">
    <source>
        <dbReference type="ARBA" id="ARBA00022630"/>
    </source>
</evidence>
<dbReference type="GO" id="GO:0004791">
    <property type="term" value="F:thioredoxin-disulfide reductase (NADPH) activity"/>
    <property type="evidence" value="ECO:0007669"/>
    <property type="project" value="UniProtKB-EC"/>
</dbReference>
<evidence type="ECO:0000256" key="4">
    <source>
        <dbReference type="ARBA" id="ARBA00023002"/>
    </source>
</evidence>
<reference evidence="10 11" key="2">
    <citation type="submission" date="2023-06" db="EMBL/GenBank/DDBJ databases">
        <title>Identification and characterization of horizontal gene transfer across gut microbiota members of farm animals based on homology search.</title>
        <authorList>
            <person name="Schwarzerova J."/>
            <person name="Nykrynova M."/>
            <person name="Jureckova K."/>
            <person name="Cejkova D."/>
            <person name="Rychlik I."/>
        </authorList>
    </citation>
    <scope>NUCLEOTIDE SEQUENCE [LARGE SCALE GENOMIC DNA]</scope>
    <source>
        <strain evidence="10 11">ET39</strain>
    </source>
</reference>
<dbReference type="SUPFAM" id="SSF51905">
    <property type="entry name" value="FAD/NAD(P)-binding domain"/>
    <property type="match status" value="1"/>
</dbReference>
<feature type="domain" description="FAD/NAD(P)-binding" evidence="9">
    <location>
        <begin position="5"/>
        <end position="293"/>
    </location>
</feature>
<reference evidence="11" key="1">
    <citation type="submission" date="2023-06" db="EMBL/GenBank/DDBJ databases">
        <title>Identification and characterization of horizontal gene transfer across gut microbiota members of farm animals based on homology search.</title>
        <authorList>
            <person name="Zeman M."/>
            <person name="Kubasova T."/>
            <person name="Jahodarova E."/>
            <person name="Nykrynova M."/>
            <person name="Rychlik I."/>
        </authorList>
    </citation>
    <scope>NUCLEOTIDE SEQUENCE [LARGE SCALE GENOMIC DNA]</scope>
    <source>
        <strain evidence="11">ET39</strain>
    </source>
</reference>
<comment type="catalytic activity">
    <reaction evidence="7">
        <text>[thioredoxin]-dithiol + NADP(+) = [thioredoxin]-disulfide + NADPH + H(+)</text>
        <dbReference type="Rhea" id="RHEA:20345"/>
        <dbReference type="Rhea" id="RHEA-COMP:10698"/>
        <dbReference type="Rhea" id="RHEA-COMP:10700"/>
        <dbReference type="ChEBI" id="CHEBI:15378"/>
        <dbReference type="ChEBI" id="CHEBI:29950"/>
        <dbReference type="ChEBI" id="CHEBI:50058"/>
        <dbReference type="ChEBI" id="CHEBI:57783"/>
        <dbReference type="ChEBI" id="CHEBI:58349"/>
        <dbReference type="EC" id="1.8.1.9"/>
    </reaction>
</comment>
<comment type="cofactor">
    <cofactor evidence="8">
        <name>FAD</name>
        <dbReference type="ChEBI" id="CHEBI:57692"/>
    </cofactor>
    <text evidence="8">Binds 1 FAD per subunit.</text>
</comment>